<dbReference type="InterPro" id="IPR036397">
    <property type="entry name" value="RNaseH_sf"/>
</dbReference>
<dbReference type="SUPFAM" id="SSF53098">
    <property type="entry name" value="Ribonuclease H-like"/>
    <property type="match status" value="1"/>
</dbReference>
<dbReference type="GO" id="GO:0015074">
    <property type="term" value="P:DNA integration"/>
    <property type="evidence" value="ECO:0007669"/>
    <property type="project" value="InterPro"/>
</dbReference>
<feature type="domain" description="Integrase catalytic" evidence="1">
    <location>
        <begin position="1"/>
        <end position="61"/>
    </location>
</feature>
<dbReference type="GeneID" id="61173438"/>
<evidence type="ECO:0000259" key="1">
    <source>
        <dbReference type="Pfam" id="PF13683"/>
    </source>
</evidence>
<evidence type="ECO:0000313" key="3">
    <source>
        <dbReference type="Proteomes" id="UP000058857"/>
    </source>
</evidence>
<dbReference type="RefSeq" id="WP_002725266.1">
    <property type="nucleotide sequence ID" value="NZ_CP012029.1"/>
</dbReference>
<dbReference type="Proteomes" id="UP000058857">
    <property type="component" value="Chromosome 1"/>
</dbReference>
<dbReference type="InterPro" id="IPR012337">
    <property type="entry name" value="RNaseH-like_sf"/>
</dbReference>
<evidence type="ECO:0000313" key="2">
    <source>
        <dbReference type="EMBL" id="ALO27157.1"/>
    </source>
</evidence>
<accession>A0A0E3BLK7</accession>
<proteinExistence type="predicted"/>
<reference evidence="2 3" key="1">
    <citation type="journal article" date="2015" name="PLoS Negl. Trop. Dis.">
        <title>Distribution of Plasmids in Distinct Leptospira Pathogenic Species.</title>
        <authorList>
            <person name="Wang Y."/>
            <person name="Zhuang X."/>
            <person name="Zhong Y."/>
            <person name="Zhang C."/>
            <person name="Zhang Y."/>
            <person name="Zeng L."/>
            <person name="Zhu Y."/>
            <person name="He P."/>
            <person name="Dong K."/>
            <person name="Pal U."/>
            <person name="Guo X."/>
            <person name="Qin J."/>
        </authorList>
    </citation>
    <scope>NUCLEOTIDE SEQUENCE [LARGE SCALE GENOMIC DNA]</scope>
    <source>
        <strain evidence="2 3">56604</strain>
    </source>
</reference>
<dbReference type="Pfam" id="PF13683">
    <property type="entry name" value="rve_3"/>
    <property type="match status" value="1"/>
</dbReference>
<dbReference type="InterPro" id="IPR001584">
    <property type="entry name" value="Integrase_cat-core"/>
</dbReference>
<name>A0A0E3BLK7_LEPBO</name>
<dbReference type="EMBL" id="CP012029">
    <property type="protein sequence ID" value="ALO27157.1"/>
    <property type="molecule type" value="Genomic_DNA"/>
</dbReference>
<dbReference type="PATRIC" id="fig|280505.15.peg.2872"/>
<organism evidence="2">
    <name type="scientific">Leptospira borgpetersenii serovar Ballum</name>
    <dbReference type="NCBI Taxonomy" id="280505"/>
    <lineage>
        <taxon>Bacteria</taxon>
        <taxon>Pseudomonadati</taxon>
        <taxon>Spirochaetota</taxon>
        <taxon>Spirochaetia</taxon>
        <taxon>Leptospirales</taxon>
        <taxon>Leptospiraceae</taxon>
        <taxon>Leptospira</taxon>
    </lineage>
</organism>
<sequence length="68" mass="7989">MTEENHCYENPVAERINKTLKFEFGLHNTFNCFKEAQIALNQAASLYNSFRLHQHLCYLTPDFVHQTA</sequence>
<protein>
    <submittedName>
        <fullName evidence="2">Integrase core domain protein</fullName>
    </submittedName>
</protein>
<gene>
    <name evidence="2" type="ORF">LBBP_02944</name>
</gene>
<dbReference type="Gene3D" id="3.30.420.10">
    <property type="entry name" value="Ribonuclease H-like superfamily/Ribonuclease H"/>
    <property type="match status" value="1"/>
</dbReference>
<dbReference type="AlphaFoldDB" id="A0A0E3BLK7"/>
<dbReference type="GO" id="GO:0003676">
    <property type="term" value="F:nucleic acid binding"/>
    <property type="evidence" value="ECO:0007669"/>
    <property type="project" value="InterPro"/>
</dbReference>